<dbReference type="RefSeq" id="WP_337714497.1">
    <property type="nucleotide sequence ID" value="NZ_JBBEGL010000004.1"/>
</dbReference>
<keyword evidence="3" id="KW-1185">Reference proteome</keyword>
<organism evidence="2 3">
    <name type="scientific">Actinomycetospora aeridis</name>
    <dbReference type="NCBI Taxonomy" id="3129231"/>
    <lineage>
        <taxon>Bacteria</taxon>
        <taxon>Bacillati</taxon>
        <taxon>Actinomycetota</taxon>
        <taxon>Actinomycetes</taxon>
        <taxon>Pseudonocardiales</taxon>
        <taxon>Pseudonocardiaceae</taxon>
        <taxon>Actinomycetospora</taxon>
    </lineage>
</organism>
<name>A0ABU8N6N3_9PSEU</name>
<feature type="transmembrane region" description="Helical" evidence="1">
    <location>
        <begin position="165"/>
        <end position="187"/>
    </location>
</feature>
<comment type="caution">
    <text evidence="2">The sequence shown here is derived from an EMBL/GenBank/DDBJ whole genome shotgun (WGS) entry which is preliminary data.</text>
</comment>
<keyword evidence="1" id="KW-0812">Transmembrane</keyword>
<protein>
    <recommendedName>
        <fullName evidence="4">Capsular polysaccharide biosynthesis protein</fullName>
    </recommendedName>
</protein>
<evidence type="ECO:0000313" key="2">
    <source>
        <dbReference type="EMBL" id="MEJ2888006.1"/>
    </source>
</evidence>
<evidence type="ECO:0000313" key="3">
    <source>
        <dbReference type="Proteomes" id="UP001370100"/>
    </source>
</evidence>
<keyword evidence="1" id="KW-1133">Transmembrane helix</keyword>
<reference evidence="2 3" key="1">
    <citation type="submission" date="2024-03" db="EMBL/GenBank/DDBJ databases">
        <title>Actinomycetospora sp. OC33-EN06, a novel actinomycete isolated from wild orchid (Aerides multiflora).</title>
        <authorList>
            <person name="Suriyachadkun C."/>
        </authorList>
    </citation>
    <scope>NUCLEOTIDE SEQUENCE [LARGE SCALE GENOMIC DNA]</scope>
    <source>
        <strain evidence="2 3">OC33-EN06</strain>
    </source>
</reference>
<proteinExistence type="predicted"/>
<accession>A0ABU8N6N3</accession>
<feature type="transmembrane region" description="Helical" evidence="1">
    <location>
        <begin position="20"/>
        <end position="41"/>
    </location>
</feature>
<gene>
    <name evidence="2" type="ORF">WCD41_16210</name>
</gene>
<evidence type="ECO:0000256" key="1">
    <source>
        <dbReference type="SAM" id="Phobius"/>
    </source>
</evidence>
<sequence length="204" mass="19950">MAVTEQSPGSGARTLGARSLTIGAVVALLVLLLGVAVVLRLPTTYRAEGSLVVLPLPETSSAGYFRALADGEAVAEFATTVTTAADEVGGDEASVQVVVAPATSAITVSATASTGEEAAAAVGRVVTASTTGPDAVRPPFALVAAGPVPDGATLPPQPDGKVARIMIVVGIAALAGLATQQIVWLSASVGLRRAARGGRSGGAG</sequence>
<evidence type="ECO:0008006" key="4">
    <source>
        <dbReference type="Google" id="ProtNLM"/>
    </source>
</evidence>
<dbReference type="EMBL" id="JBBEGL010000004">
    <property type="protein sequence ID" value="MEJ2888006.1"/>
    <property type="molecule type" value="Genomic_DNA"/>
</dbReference>
<keyword evidence="1" id="KW-0472">Membrane</keyword>
<dbReference type="Proteomes" id="UP001370100">
    <property type="component" value="Unassembled WGS sequence"/>
</dbReference>